<evidence type="ECO:0000256" key="8">
    <source>
        <dbReference type="ARBA" id="ARBA00022989"/>
    </source>
</evidence>
<proteinExistence type="inferred from homology"/>
<dbReference type="Pfam" id="PF03748">
    <property type="entry name" value="FliL"/>
    <property type="match status" value="1"/>
</dbReference>
<evidence type="ECO:0000256" key="9">
    <source>
        <dbReference type="ARBA" id="ARBA00023136"/>
    </source>
</evidence>
<evidence type="ECO:0000256" key="7">
    <source>
        <dbReference type="ARBA" id="ARBA00022779"/>
    </source>
</evidence>
<keyword evidence="12" id="KW-1185">Reference proteome</keyword>
<keyword evidence="11" id="KW-0969">Cilium</keyword>
<comment type="function">
    <text evidence="1 10">Controls the rotational direction of flagella during chemotaxis.</text>
</comment>
<organism evidence="11 12">
    <name type="scientific">Pseudodesulfovibrio alkaliphilus</name>
    <dbReference type="NCBI Taxonomy" id="2661613"/>
    <lineage>
        <taxon>Bacteria</taxon>
        <taxon>Pseudomonadati</taxon>
        <taxon>Thermodesulfobacteriota</taxon>
        <taxon>Desulfovibrionia</taxon>
        <taxon>Desulfovibrionales</taxon>
        <taxon>Desulfovibrionaceae</taxon>
    </lineage>
</organism>
<name>A0A7K1KMH2_9BACT</name>
<evidence type="ECO:0000256" key="6">
    <source>
        <dbReference type="ARBA" id="ARBA00022692"/>
    </source>
</evidence>
<gene>
    <name evidence="11" type="ORF">GKC30_06180</name>
</gene>
<protein>
    <recommendedName>
        <fullName evidence="10">Flagellar protein FliL</fullName>
    </recommendedName>
</protein>
<evidence type="ECO:0000256" key="2">
    <source>
        <dbReference type="ARBA" id="ARBA00004162"/>
    </source>
</evidence>
<comment type="subcellular location">
    <subcellularLocation>
        <location evidence="2">Cell membrane</location>
        <topology evidence="2">Single-pass membrane protein</topology>
    </subcellularLocation>
</comment>
<evidence type="ECO:0000256" key="5">
    <source>
        <dbReference type="ARBA" id="ARBA00022500"/>
    </source>
</evidence>
<keyword evidence="4 10" id="KW-1003">Cell membrane</keyword>
<dbReference type="GO" id="GO:0071978">
    <property type="term" value="P:bacterial-type flagellum-dependent swarming motility"/>
    <property type="evidence" value="ECO:0007669"/>
    <property type="project" value="TreeGrafter"/>
</dbReference>
<accession>A0A7K1KMH2</accession>
<evidence type="ECO:0000256" key="3">
    <source>
        <dbReference type="ARBA" id="ARBA00008281"/>
    </source>
</evidence>
<keyword evidence="6 10" id="KW-0812">Transmembrane</keyword>
<dbReference type="GO" id="GO:0006935">
    <property type="term" value="P:chemotaxis"/>
    <property type="evidence" value="ECO:0007669"/>
    <property type="project" value="UniProtKB-KW"/>
</dbReference>
<dbReference type="InterPro" id="IPR005503">
    <property type="entry name" value="FliL"/>
</dbReference>
<dbReference type="EMBL" id="WODC01000003">
    <property type="protein sequence ID" value="MUM77217.1"/>
    <property type="molecule type" value="Genomic_DNA"/>
</dbReference>
<keyword evidence="7 10" id="KW-0283">Flagellar rotation</keyword>
<feature type="transmembrane region" description="Helical" evidence="10">
    <location>
        <begin position="18"/>
        <end position="41"/>
    </location>
</feature>
<sequence length="162" mass="18119">MAEEDLVQEGKKSGKLKWIIIAVALILLAVGGYFGYTMFLAPSDEARTEERGGSADPLPESLEGILVPMPTFLVNLADPLGRRYLKLGIEVEVRDKKVESDLLRNEARIRDTLLLLLSSKSYDTLSTIKAKVEMKQEIVDRLNQILGRGTVLRVYITEMVIQ</sequence>
<dbReference type="AlphaFoldDB" id="A0A7K1KMH2"/>
<keyword evidence="5 10" id="KW-0145">Chemotaxis</keyword>
<dbReference type="PANTHER" id="PTHR35091:SF2">
    <property type="entry name" value="FLAGELLAR PROTEIN FLIL"/>
    <property type="match status" value="1"/>
</dbReference>
<dbReference type="RefSeq" id="WP_155933137.1">
    <property type="nucleotide sequence ID" value="NZ_WODC01000003.1"/>
</dbReference>
<keyword evidence="11" id="KW-0282">Flagellum</keyword>
<comment type="caution">
    <text evidence="11">The sequence shown here is derived from an EMBL/GenBank/DDBJ whole genome shotgun (WGS) entry which is preliminary data.</text>
</comment>
<dbReference type="GO" id="GO:0005886">
    <property type="term" value="C:plasma membrane"/>
    <property type="evidence" value="ECO:0007669"/>
    <property type="project" value="UniProtKB-SubCell"/>
</dbReference>
<dbReference type="Proteomes" id="UP000461162">
    <property type="component" value="Unassembled WGS sequence"/>
</dbReference>
<dbReference type="GO" id="GO:0009425">
    <property type="term" value="C:bacterial-type flagellum basal body"/>
    <property type="evidence" value="ECO:0007669"/>
    <property type="project" value="InterPro"/>
</dbReference>
<evidence type="ECO:0000256" key="4">
    <source>
        <dbReference type="ARBA" id="ARBA00022475"/>
    </source>
</evidence>
<evidence type="ECO:0000313" key="11">
    <source>
        <dbReference type="EMBL" id="MUM77217.1"/>
    </source>
</evidence>
<evidence type="ECO:0000313" key="12">
    <source>
        <dbReference type="Proteomes" id="UP000461162"/>
    </source>
</evidence>
<evidence type="ECO:0000256" key="1">
    <source>
        <dbReference type="ARBA" id="ARBA00002254"/>
    </source>
</evidence>
<keyword evidence="9 10" id="KW-0472">Membrane</keyword>
<reference evidence="11 12" key="1">
    <citation type="submission" date="2019-11" db="EMBL/GenBank/DDBJ databases">
        <title>Pseudodesulfovibrio alkaliphilus, sp. nov., an alkaliphilic sulfate-reducing bacteria from mud volcano of Taman peninsula, Russia.</title>
        <authorList>
            <person name="Frolova A."/>
            <person name="Merkel A.Y."/>
            <person name="Slobodkin A.I."/>
        </authorList>
    </citation>
    <scope>NUCLEOTIDE SEQUENCE [LARGE SCALE GENOMIC DNA]</scope>
    <source>
        <strain evidence="11 12">F-1</strain>
    </source>
</reference>
<comment type="similarity">
    <text evidence="3 10">Belongs to the FliL family.</text>
</comment>
<keyword evidence="8 10" id="KW-1133">Transmembrane helix</keyword>
<dbReference type="PANTHER" id="PTHR35091">
    <property type="entry name" value="FLAGELLAR PROTEIN FLIL"/>
    <property type="match status" value="1"/>
</dbReference>
<keyword evidence="11" id="KW-0966">Cell projection</keyword>
<evidence type="ECO:0000256" key="10">
    <source>
        <dbReference type="RuleBase" id="RU364125"/>
    </source>
</evidence>